<protein>
    <submittedName>
        <fullName evidence="1">Cytochrome P450</fullName>
    </submittedName>
</protein>
<gene>
    <name evidence="1" type="ORF">F4820DRAFT_420440</name>
</gene>
<dbReference type="EMBL" id="MU393472">
    <property type="protein sequence ID" value="KAI4865436.1"/>
    <property type="molecule type" value="Genomic_DNA"/>
</dbReference>
<dbReference type="Proteomes" id="UP001497700">
    <property type="component" value="Unassembled WGS sequence"/>
</dbReference>
<comment type="caution">
    <text evidence="1">The sequence shown here is derived from an EMBL/GenBank/DDBJ whole genome shotgun (WGS) entry which is preliminary data.</text>
</comment>
<keyword evidence="2" id="KW-1185">Reference proteome</keyword>
<name>A0ACB9Z247_9PEZI</name>
<sequence>MENIAVGNYLPILDQQAMIILLTSTALCIYVFRAIALSTSAVKAPVVGYRFFIEPGWLVGLRFFRNSVTIINEGYRKYGNSMFKIRRNDGEILIISNEHVNHIRSLPEHQVSGLAAHVKNISGPYTNTTILLEGDLPTRVIQQRLTPNLALVALQMKEELDYALEVEVPECQDEWVSVPIHDILLRLVARVSARIFLGPVACRNEEWLSTSIRYTENIYEVIITLRMLPAYLHRFIAPLLPTYWRVRANLETAKRIICPIVRERQAANNEKSGHNGTGDLLQWMMDMGNASESSPDKLAHRQLLLSLAAVHTSSMSAAHAIYDLCRYPEFFAPLREELESILESSGGWAKPVIPKFRKLDSFLKESQRINPPASLAFNRIVCEPLQLAGGTTLPSGTHIAMASDAILNDPKCLPGGNVEFDPFRWVRLREDPTHPENVHRYQFATTDSNNLHFGHGKYACPGRFYAGQQIKMILGHLLLRYDFKYPDGQGRPRNLSSDENIYPDPAAKVLIRRRHKEQM</sequence>
<proteinExistence type="predicted"/>
<organism evidence="1 2">
    <name type="scientific">Hypoxylon rubiginosum</name>
    <dbReference type="NCBI Taxonomy" id="110542"/>
    <lineage>
        <taxon>Eukaryota</taxon>
        <taxon>Fungi</taxon>
        <taxon>Dikarya</taxon>
        <taxon>Ascomycota</taxon>
        <taxon>Pezizomycotina</taxon>
        <taxon>Sordariomycetes</taxon>
        <taxon>Xylariomycetidae</taxon>
        <taxon>Xylariales</taxon>
        <taxon>Hypoxylaceae</taxon>
        <taxon>Hypoxylon</taxon>
    </lineage>
</organism>
<reference evidence="1 2" key="1">
    <citation type="journal article" date="2022" name="New Phytol.">
        <title>Ecological generalism drives hyperdiversity of secondary metabolite gene clusters in xylarialean endophytes.</title>
        <authorList>
            <person name="Franco M.E.E."/>
            <person name="Wisecaver J.H."/>
            <person name="Arnold A.E."/>
            <person name="Ju Y.M."/>
            <person name="Slot J.C."/>
            <person name="Ahrendt S."/>
            <person name="Moore L.P."/>
            <person name="Eastman K.E."/>
            <person name="Scott K."/>
            <person name="Konkel Z."/>
            <person name="Mondo S.J."/>
            <person name="Kuo A."/>
            <person name="Hayes R.D."/>
            <person name="Haridas S."/>
            <person name="Andreopoulos B."/>
            <person name="Riley R."/>
            <person name="LaButti K."/>
            <person name="Pangilinan J."/>
            <person name="Lipzen A."/>
            <person name="Amirebrahimi M."/>
            <person name="Yan J."/>
            <person name="Adam C."/>
            <person name="Keymanesh K."/>
            <person name="Ng V."/>
            <person name="Louie K."/>
            <person name="Northen T."/>
            <person name="Drula E."/>
            <person name="Henrissat B."/>
            <person name="Hsieh H.M."/>
            <person name="Youens-Clark K."/>
            <person name="Lutzoni F."/>
            <person name="Miadlikowska J."/>
            <person name="Eastwood D.C."/>
            <person name="Hamelin R.C."/>
            <person name="Grigoriev I.V."/>
            <person name="U'Ren J.M."/>
        </authorList>
    </citation>
    <scope>NUCLEOTIDE SEQUENCE [LARGE SCALE GENOMIC DNA]</scope>
    <source>
        <strain evidence="1 2">CBS 119005</strain>
    </source>
</reference>
<accession>A0ACB9Z247</accession>
<evidence type="ECO:0000313" key="1">
    <source>
        <dbReference type="EMBL" id="KAI4865436.1"/>
    </source>
</evidence>
<evidence type="ECO:0000313" key="2">
    <source>
        <dbReference type="Proteomes" id="UP001497700"/>
    </source>
</evidence>